<accession>A0A6C2YMU1</accession>
<feature type="transmembrane region" description="Helical" evidence="2">
    <location>
        <begin position="132"/>
        <end position="151"/>
    </location>
</feature>
<proteinExistence type="predicted"/>
<dbReference type="SUPFAM" id="SSF52317">
    <property type="entry name" value="Class I glutamine amidotransferase-like"/>
    <property type="match status" value="1"/>
</dbReference>
<gene>
    <name evidence="4" type="ORF">GMBLW1_14310</name>
</gene>
<feature type="compositionally biased region" description="Basic and acidic residues" evidence="1">
    <location>
        <begin position="425"/>
        <end position="437"/>
    </location>
</feature>
<dbReference type="PROSITE" id="PS50234">
    <property type="entry name" value="VWFA"/>
    <property type="match status" value="1"/>
</dbReference>
<dbReference type="SUPFAM" id="SSF53300">
    <property type="entry name" value="vWA-like"/>
    <property type="match status" value="2"/>
</dbReference>
<evidence type="ECO:0000259" key="3">
    <source>
        <dbReference type="PROSITE" id="PS50234"/>
    </source>
</evidence>
<keyword evidence="5" id="KW-1185">Reference proteome</keyword>
<feature type="region of interest" description="Disordered" evidence="1">
    <location>
        <begin position="420"/>
        <end position="439"/>
    </location>
</feature>
<dbReference type="InParanoid" id="A0A6C2YMU1"/>
<feature type="transmembrane region" description="Helical" evidence="2">
    <location>
        <begin position="95"/>
        <end position="112"/>
    </location>
</feature>
<dbReference type="InterPro" id="IPR036465">
    <property type="entry name" value="vWFA_dom_sf"/>
</dbReference>
<organism evidence="4">
    <name type="scientific">Tuwongella immobilis</name>
    <dbReference type="NCBI Taxonomy" id="692036"/>
    <lineage>
        <taxon>Bacteria</taxon>
        <taxon>Pseudomonadati</taxon>
        <taxon>Planctomycetota</taxon>
        <taxon>Planctomycetia</taxon>
        <taxon>Gemmatales</taxon>
        <taxon>Gemmataceae</taxon>
        <taxon>Tuwongella</taxon>
    </lineage>
</organism>
<dbReference type="KEGG" id="tim:GMBLW1_14310"/>
<dbReference type="Gene3D" id="3.40.50.410">
    <property type="entry name" value="von Willebrand factor, type A domain"/>
    <property type="match status" value="1"/>
</dbReference>
<dbReference type="InterPro" id="IPR002035">
    <property type="entry name" value="VWF_A"/>
</dbReference>
<dbReference type="SMART" id="SM00327">
    <property type="entry name" value="VWA"/>
    <property type="match status" value="2"/>
</dbReference>
<dbReference type="Pfam" id="PF00092">
    <property type="entry name" value="VWA"/>
    <property type="match status" value="1"/>
</dbReference>
<dbReference type="CDD" id="cd00198">
    <property type="entry name" value="vWFA"/>
    <property type="match status" value="1"/>
</dbReference>
<dbReference type="PANTHER" id="PTHR37947:SF2">
    <property type="entry name" value="VON WILLEBRAND FACTOR TYPE A"/>
    <property type="match status" value="1"/>
</dbReference>
<evidence type="ECO:0000256" key="1">
    <source>
        <dbReference type="SAM" id="MobiDB-lite"/>
    </source>
</evidence>
<name>A0A6C2YMU1_9BACT</name>
<dbReference type="InterPro" id="IPR029062">
    <property type="entry name" value="Class_I_gatase-like"/>
</dbReference>
<dbReference type="AlphaFoldDB" id="A0A6C2YMU1"/>
<feature type="domain" description="VWFA" evidence="3">
    <location>
        <begin position="609"/>
        <end position="778"/>
    </location>
</feature>
<sequence length="1202" mass="131274">MDWMTRLVSEFAVPLLATLSLLGLLIVRVVRTSRAALLRPGIAPILFVGIATAAVMLVGSLTISPFWGRRITLISLGGIGLLLVALLLTRRWSKGLMLGLSIGLLLGSTGWATPSIQAGINESGRMLRSLQVVHPLWLVALAVLPWMIWISRKSLAGLGPIRSKLALATRIAVTTLLILALAELRLSRTSENTTVLYLVDRSYSVPQEISPQQATVAGEPIDLRWQRIQEFLNESVQQRGLAHRNDASGAILFARRPRLVLPPSPVDRLLVNDAMAGTIDLNYTDIASALKLALASFPEGTGKRIVLLSDGNENLGNAEEQAQLAKQNGIEIDTITLASGIRNESEVLVEAVEAPPLSATGVRLPPIRVLIRNTSPNRTVDGNLELLQLRDGIERPIPIIDSAGVIDSKATPPRVRLRPGLNSFRFRDPIPPDDKSGEGTSFSYRAIFQPLESAPEAGGKITVGLPGDRYQNNRAGTHVVLRGKRRVLFLEATPAGPGGFTHQHLIDTLRRAKLTVVPLSVDRLPSNRAELTVFLADFDCVVIANVPSELLSKDQQDVIRANTGDQGCGLVVVGGPESYGAGGYQDTPIEKALPVDCQIKAIKAAGKGGLVLIMHASEMADGNRWQKEIAKLAIKKLSPVDMVGMLYYGFNTQWHIPFQTVGEDRDRLLAMVDRMTPGDMPDFDPGLQMAFETLSDPQYDLATRHVMIISDGDPTLGVNGTKVLNAMPDFKITCTTVGVATHGPASSASLETIAKTTKGRFYNVTDPAKLPAIYIREARRVSQSFLYEQRFAPKLVLRSGPSENLPGELPALYGFIRTSMKASPLAEMLIEGPRVIDQRFPILATWQYGLGRSVAFTSDARSLPPKIAGWDRDWAASDLYLKHWEQSVNWAMRGVETGKLSMISEYRDGRVRVTVTARDEQNRAMTGLKLRGGVTLPNSPPDGKPITLDFQQKAGGVYEAEFPAEEAGSYFLNAQALDETGKPLDSVRSGTTIPYSPEFADLESNPVLLRRLSDITGGRHFEERETTLRQLASSGELYRKPPEATRSTQPIWFWLVFAAGLGLLMDVGIRRIAIEPAEVAAWSQRIWTRLRTKRQDTEPASLDRLAEVKAQVGEVLERKRASRRFEPSEAPATTLGPPPGADELPTQAPSPSRPAPLPPPVAPPTNADTNEDPFERLKRAKRRAPIDRNRTDDPPTSPPSGE</sequence>
<reference evidence="4" key="1">
    <citation type="submission" date="2019-04" db="EMBL/GenBank/DDBJ databases">
        <authorList>
            <consortium name="Science for Life Laboratories"/>
        </authorList>
    </citation>
    <scope>NUCLEOTIDE SEQUENCE</scope>
    <source>
        <strain evidence="4">MBLW1</strain>
    </source>
</reference>
<keyword evidence="2" id="KW-0812">Transmembrane</keyword>
<feature type="transmembrane region" description="Helical" evidence="2">
    <location>
        <begin position="12"/>
        <end position="30"/>
    </location>
</feature>
<feature type="region of interest" description="Disordered" evidence="1">
    <location>
        <begin position="1119"/>
        <end position="1202"/>
    </location>
</feature>
<dbReference type="Pfam" id="PF13519">
    <property type="entry name" value="VWA_2"/>
    <property type="match status" value="1"/>
</dbReference>
<evidence type="ECO:0000256" key="2">
    <source>
        <dbReference type="SAM" id="Phobius"/>
    </source>
</evidence>
<dbReference type="EMBL" id="LR586016">
    <property type="protein sequence ID" value="VIP02529.1"/>
    <property type="molecule type" value="Genomic_DNA"/>
</dbReference>
<dbReference type="Gene3D" id="3.40.50.880">
    <property type="match status" value="2"/>
</dbReference>
<evidence type="ECO:0000313" key="4">
    <source>
        <dbReference type="EMBL" id="VIP02529.1"/>
    </source>
</evidence>
<dbReference type="RefSeq" id="WP_162657698.1">
    <property type="nucleotide sequence ID" value="NZ_LR593887.1"/>
</dbReference>
<dbReference type="PANTHER" id="PTHR37947">
    <property type="entry name" value="BLL2462 PROTEIN"/>
    <property type="match status" value="1"/>
</dbReference>
<feature type="transmembrane region" description="Helical" evidence="2">
    <location>
        <begin position="70"/>
        <end position="88"/>
    </location>
</feature>
<dbReference type="Proteomes" id="UP000464378">
    <property type="component" value="Chromosome"/>
</dbReference>
<feature type="compositionally biased region" description="Basic and acidic residues" evidence="1">
    <location>
        <begin position="1184"/>
        <end position="1193"/>
    </location>
</feature>
<protein>
    <recommendedName>
        <fullName evidence="3">VWFA domain-containing protein</fullName>
    </recommendedName>
</protein>
<keyword evidence="2" id="KW-1133">Transmembrane helix</keyword>
<evidence type="ECO:0000313" key="5">
    <source>
        <dbReference type="Proteomes" id="UP000464378"/>
    </source>
</evidence>
<feature type="compositionally biased region" description="Pro residues" evidence="1">
    <location>
        <begin position="1151"/>
        <end position="1163"/>
    </location>
</feature>
<dbReference type="EMBL" id="LR593887">
    <property type="protein sequence ID" value="VTS01676.1"/>
    <property type="molecule type" value="Genomic_DNA"/>
</dbReference>
<keyword evidence="2" id="KW-0472">Membrane</keyword>
<feature type="transmembrane region" description="Helical" evidence="2">
    <location>
        <begin position="42"/>
        <end position="64"/>
    </location>
</feature>